<evidence type="ECO:0008006" key="4">
    <source>
        <dbReference type="Google" id="ProtNLM"/>
    </source>
</evidence>
<gene>
    <name evidence="2" type="ORF">FA047_19470</name>
</gene>
<evidence type="ECO:0000313" key="3">
    <source>
        <dbReference type="Proteomes" id="UP000307244"/>
    </source>
</evidence>
<comment type="caution">
    <text evidence="2">The sequence shown here is derived from an EMBL/GenBank/DDBJ whole genome shotgun (WGS) entry which is preliminary data.</text>
</comment>
<dbReference type="Proteomes" id="UP000307244">
    <property type="component" value="Unassembled WGS sequence"/>
</dbReference>
<dbReference type="RefSeq" id="WP_136837764.1">
    <property type="nucleotide sequence ID" value="NZ_SWBQ01000007.1"/>
</dbReference>
<dbReference type="AlphaFoldDB" id="A0A4U1CH40"/>
<keyword evidence="1" id="KW-0732">Signal</keyword>
<sequence>MKKQLFLVFALLFTIAVVGCKKQDDATKPLRTKAIGRWEAVKIETTVGGAAPVTVTYTSSDYYDFKDGEDDILERKLGAAVQSGNYVFLSGNSFNITIDGKTYNCVATTISENKFEFTAKEGTTTLKVYLKR</sequence>
<organism evidence="2 3">
    <name type="scientific">Pedobacter frigoris</name>
    <dbReference type="NCBI Taxonomy" id="2571272"/>
    <lineage>
        <taxon>Bacteria</taxon>
        <taxon>Pseudomonadati</taxon>
        <taxon>Bacteroidota</taxon>
        <taxon>Sphingobacteriia</taxon>
        <taxon>Sphingobacteriales</taxon>
        <taxon>Sphingobacteriaceae</taxon>
        <taxon>Pedobacter</taxon>
    </lineage>
</organism>
<dbReference type="OrthoDB" id="766356at2"/>
<dbReference type="PROSITE" id="PS51257">
    <property type="entry name" value="PROKAR_LIPOPROTEIN"/>
    <property type="match status" value="1"/>
</dbReference>
<dbReference type="EMBL" id="SWBQ01000007">
    <property type="protein sequence ID" value="TKC03741.1"/>
    <property type="molecule type" value="Genomic_DNA"/>
</dbReference>
<feature type="signal peptide" evidence="1">
    <location>
        <begin position="1"/>
        <end position="19"/>
    </location>
</feature>
<evidence type="ECO:0000313" key="2">
    <source>
        <dbReference type="EMBL" id="TKC03741.1"/>
    </source>
</evidence>
<accession>A0A4U1CH40</accession>
<keyword evidence="3" id="KW-1185">Reference proteome</keyword>
<protein>
    <recommendedName>
        <fullName evidence="4">Lipocalin-like domain-containing protein</fullName>
    </recommendedName>
</protein>
<reference evidence="2 3" key="1">
    <citation type="submission" date="2019-04" db="EMBL/GenBank/DDBJ databases">
        <title>Pedobacter sp. RP-3-15 sp. nov., isolated from Arctic soil.</title>
        <authorList>
            <person name="Dahal R.H."/>
            <person name="Kim D.-U."/>
        </authorList>
    </citation>
    <scope>NUCLEOTIDE SEQUENCE [LARGE SCALE GENOMIC DNA]</scope>
    <source>
        <strain evidence="2 3">RP-3-15</strain>
    </source>
</reference>
<name>A0A4U1CH40_9SPHI</name>
<proteinExistence type="predicted"/>
<feature type="chain" id="PRO_5020211446" description="Lipocalin-like domain-containing protein" evidence="1">
    <location>
        <begin position="20"/>
        <end position="132"/>
    </location>
</feature>
<evidence type="ECO:0000256" key="1">
    <source>
        <dbReference type="SAM" id="SignalP"/>
    </source>
</evidence>